<comment type="subcellular location">
    <subcellularLocation>
        <location evidence="7">Cytoplasm</location>
    </subcellularLocation>
</comment>
<evidence type="ECO:0000256" key="6">
    <source>
        <dbReference type="ARBA" id="ARBA00023163"/>
    </source>
</evidence>
<evidence type="ECO:0000256" key="7">
    <source>
        <dbReference type="HAMAP-Rule" id="MF_00945"/>
    </source>
</evidence>
<keyword evidence="1 7" id="KW-0806">Transcription termination</keyword>
<dbReference type="NCBIfam" id="TIGR01953">
    <property type="entry name" value="NusA"/>
    <property type="match status" value="1"/>
</dbReference>
<comment type="caution">
    <text evidence="10">The sequence shown here is derived from an EMBL/GenBank/DDBJ whole genome shotgun (WGS) entry which is preliminary data.</text>
</comment>
<dbReference type="GO" id="GO:0003700">
    <property type="term" value="F:DNA-binding transcription factor activity"/>
    <property type="evidence" value="ECO:0007669"/>
    <property type="project" value="InterPro"/>
</dbReference>
<dbReference type="PANTHER" id="PTHR22648">
    <property type="entry name" value="TRANSCRIPTION TERMINATION FACTOR NUSA"/>
    <property type="match status" value="1"/>
</dbReference>
<keyword evidence="3 7" id="KW-0889">Transcription antitermination</keyword>
<dbReference type="CDD" id="cd04455">
    <property type="entry name" value="S1_NusA"/>
    <property type="match status" value="1"/>
</dbReference>
<evidence type="ECO:0000256" key="4">
    <source>
        <dbReference type="ARBA" id="ARBA00022884"/>
    </source>
</evidence>
<sequence length="506" mass="54634">MAMDEILEALKHIAREKSVDRQLLIETLQSGLLSAAKKKYSTAADVEVKFQESTGEIRIRVHKKVVQVAIDLAGEIDYEEALQIDPMARLGSTVPVEVPVGEMGRAAIMAAKQVLVQRVREAERENVYDEYVDRVGQVVSGTVSQVDRGSVIVKIGRTEAIIPPREVINRDRFKIGDPVRALLLEVDKNMRGPQLVLSRTHPEFVRRLFENEVPEIFERVVEIRDIAREPGSRTKISVVSHDDRVDPVGACVGMKGARVQSIVRELGGERIDIVPWSPDAKIFVSRALSPARAIDVYVDEEEKRVTVVVPDDQLSLAIGTRGQNARLAHRLTGFAIDLRSQSQMHAAEGPSGGMPELDLDELAKELGPRTVERLVKAGKETLQDVMRTSVDELMAIPGIGEKTASRLLSLGGQILEERAAAQAGASDSEDGADADVAPADGEDAPLAAGSAPAEADDGAVEASAARVETAVATEEAPQESTQDAEGAAAPEDEGSHDDEDQREAGA</sequence>
<evidence type="ECO:0000256" key="1">
    <source>
        <dbReference type="ARBA" id="ARBA00022472"/>
    </source>
</evidence>
<dbReference type="AlphaFoldDB" id="A0A956SEA9"/>
<feature type="domain" description="S1 motif" evidence="9">
    <location>
        <begin position="136"/>
        <end position="200"/>
    </location>
</feature>
<dbReference type="PROSITE" id="PS50084">
    <property type="entry name" value="KH_TYPE_1"/>
    <property type="match status" value="1"/>
</dbReference>
<keyword evidence="5 7" id="KW-0805">Transcription regulation</keyword>
<dbReference type="SUPFAM" id="SSF69705">
    <property type="entry name" value="Transcription factor NusA, N-terminal domain"/>
    <property type="match status" value="1"/>
</dbReference>
<keyword evidence="4 7" id="KW-0694">RNA-binding</keyword>
<dbReference type="InterPro" id="IPR009019">
    <property type="entry name" value="KH_sf_prok-type"/>
</dbReference>
<dbReference type="CDD" id="cd22529">
    <property type="entry name" value="KH-II_NusA_rpt2"/>
    <property type="match status" value="1"/>
</dbReference>
<organism evidence="10 11">
    <name type="scientific">Eiseniibacteriota bacterium</name>
    <dbReference type="NCBI Taxonomy" id="2212470"/>
    <lineage>
        <taxon>Bacteria</taxon>
        <taxon>Candidatus Eiseniibacteriota</taxon>
    </lineage>
</organism>
<dbReference type="Pfam" id="PF00575">
    <property type="entry name" value="S1"/>
    <property type="match status" value="1"/>
</dbReference>
<reference evidence="10" key="1">
    <citation type="submission" date="2020-04" db="EMBL/GenBank/DDBJ databases">
        <authorList>
            <person name="Zhang T."/>
        </authorList>
    </citation>
    <scope>NUCLEOTIDE SEQUENCE</scope>
    <source>
        <strain evidence="10">HKST-UBA02</strain>
    </source>
</reference>
<dbReference type="InterPro" id="IPR013735">
    <property type="entry name" value="TF_NusA_N"/>
</dbReference>
<dbReference type="CDD" id="cd02134">
    <property type="entry name" value="KH-II_NusA_rpt1"/>
    <property type="match status" value="1"/>
</dbReference>
<dbReference type="PANTHER" id="PTHR22648:SF0">
    <property type="entry name" value="TRANSCRIPTION TERMINATION_ANTITERMINATION PROTEIN NUSA"/>
    <property type="match status" value="1"/>
</dbReference>
<protein>
    <recommendedName>
        <fullName evidence="7">Transcription termination/antitermination protein NusA</fullName>
    </recommendedName>
</protein>
<dbReference type="GO" id="GO:0006353">
    <property type="term" value="P:DNA-templated transcription termination"/>
    <property type="evidence" value="ECO:0007669"/>
    <property type="project" value="UniProtKB-UniRule"/>
</dbReference>
<dbReference type="InterPro" id="IPR030842">
    <property type="entry name" value="TF_NusA_bacterial"/>
</dbReference>
<dbReference type="FunFam" id="3.30.300.20:FF:000005">
    <property type="entry name" value="Transcription termination/antitermination protein NusA"/>
    <property type="match status" value="1"/>
</dbReference>
<dbReference type="Pfam" id="PF13184">
    <property type="entry name" value="KH_NusA_1st"/>
    <property type="match status" value="1"/>
</dbReference>
<feature type="region of interest" description="Disordered" evidence="8">
    <location>
        <begin position="419"/>
        <end position="506"/>
    </location>
</feature>
<dbReference type="InterPro" id="IPR058582">
    <property type="entry name" value="KH_NusA_2nd"/>
</dbReference>
<dbReference type="Gene3D" id="1.10.150.20">
    <property type="entry name" value="5' to 3' exonuclease, C-terminal subdomain"/>
    <property type="match status" value="1"/>
</dbReference>
<dbReference type="EMBL" id="JAGQHS010000016">
    <property type="protein sequence ID" value="MCA9755153.1"/>
    <property type="molecule type" value="Genomic_DNA"/>
</dbReference>
<dbReference type="SUPFAM" id="SSF47794">
    <property type="entry name" value="Rad51 N-terminal domain-like"/>
    <property type="match status" value="1"/>
</dbReference>
<evidence type="ECO:0000313" key="10">
    <source>
        <dbReference type="EMBL" id="MCA9755153.1"/>
    </source>
</evidence>
<dbReference type="FunFam" id="3.30.300.20:FF:000002">
    <property type="entry name" value="Transcription termination/antitermination protein NusA"/>
    <property type="match status" value="1"/>
</dbReference>
<dbReference type="GO" id="GO:0031564">
    <property type="term" value="P:transcription antitermination"/>
    <property type="evidence" value="ECO:0007669"/>
    <property type="project" value="UniProtKB-UniRule"/>
</dbReference>
<dbReference type="Pfam" id="PF14520">
    <property type="entry name" value="HHH_5"/>
    <property type="match status" value="1"/>
</dbReference>
<reference evidence="10" key="2">
    <citation type="journal article" date="2021" name="Microbiome">
        <title>Successional dynamics and alternative stable states in a saline activated sludge microbial community over 9 years.</title>
        <authorList>
            <person name="Wang Y."/>
            <person name="Ye J."/>
            <person name="Ju F."/>
            <person name="Liu L."/>
            <person name="Boyd J.A."/>
            <person name="Deng Y."/>
            <person name="Parks D.H."/>
            <person name="Jiang X."/>
            <person name="Yin X."/>
            <person name="Woodcroft B.J."/>
            <person name="Tyson G.W."/>
            <person name="Hugenholtz P."/>
            <person name="Polz M.F."/>
            <person name="Zhang T."/>
        </authorList>
    </citation>
    <scope>NUCLEOTIDE SEQUENCE</scope>
    <source>
        <strain evidence="10">HKST-UBA02</strain>
    </source>
</reference>
<keyword evidence="2 7" id="KW-0963">Cytoplasm</keyword>
<dbReference type="InterPro" id="IPR003029">
    <property type="entry name" value="S1_domain"/>
</dbReference>
<evidence type="ECO:0000313" key="11">
    <source>
        <dbReference type="Proteomes" id="UP000739538"/>
    </source>
</evidence>
<dbReference type="SUPFAM" id="SSF54814">
    <property type="entry name" value="Prokaryotic type KH domain (KH-domain type II)"/>
    <property type="match status" value="2"/>
</dbReference>
<feature type="compositionally biased region" description="Acidic residues" evidence="8">
    <location>
        <begin position="490"/>
        <end position="506"/>
    </location>
</feature>
<dbReference type="Proteomes" id="UP000739538">
    <property type="component" value="Unassembled WGS sequence"/>
</dbReference>
<feature type="compositionally biased region" description="Low complexity" evidence="8">
    <location>
        <begin position="460"/>
        <end position="475"/>
    </location>
</feature>
<dbReference type="Pfam" id="PF26594">
    <property type="entry name" value="KH_NusA_2nd"/>
    <property type="match status" value="1"/>
</dbReference>
<accession>A0A956SEA9</accession>
<dbReference type="InterPro" id="IPR036555">
    <property type="entry name" value="NusA_N_sf"/>
</dbReference>
<dbReference type="InterPro" id="IPR015946">
    <property type="entry name" value="KH_dom-like_a/b"/>
</dbReference>
<evidence type="ECO:0000256" key="5">
    <source>
        <dbReference type="ARBA" id="ARBA00023015"/>
    </source>
</evidence>
<dbReference type="InterPro" id="IPR012340">
    <property type="entry name" value="NA-bd_OB-fold"/>
</dbReference>
<dbReference type="Pfam" id="PF08529">
    <property type="entry name" value="NusA_N"/>
    <property type="match status" value="1"/>
</dbReference>
<dbReference type="InterPro" id="IPR010995">
    <property type="entry name" value="DNA_repair_Rad51/TF_NusA_a-hlx"/>
</dbReference>
<dbReference type="GO" id="GO:0003677">
    <property type="term" value="F:DNA binding"/>
    <property type="evidence" value="ECO:0007669"/>
    <property type="project" value="InterPro"/>
</dbReference>
<gene>
    <name evidence="7 10" type="primary">nusA</name>
    <name evidence="10" type="ORF">KDA27_05075</name>
</gene>
<dbReference type="GO" id="GO:0000166">
    <property type="term" value="F:nucleotide binding"/>
    <property type="evidence" value="ECO:0007669"/>
    <property type="project" value="InterPro"/>
</dbReference>
<dbReference type="SUPFAM" id="SSF50249">
    <property type="entry name" value="Nucleic acid-binding proteins"/>
    <property type="match status" value="1"/>
</dbReference>
<dbReference type="InterPro" id="IPR010213">
    <property type="entry name" value="TF_NusA"/>
</dbReference>
<comment type="subunit">
    <text evidence="7">Monomer. Binds directly to the core enzyme of the DNA-dependent RNA polymerase and to nascent RNA.</text>
</comment>
<comment type="similarity">
    <text evidence="7">Belongs to the NusA family.</text>
</comment>
<evidence type="ECO:0000256" key="2">
    <source>
        <dbReference type="ARBA" id="ARBA00022490"/>
    </source>
</evidence>
<dbReference type="Gene3D" id="3.30.300.20">
    <property type="match status" value="2"/>
</dbReference>
<name>A0A956SEA9_UNCEI</name>
<evidence type="ECO:0000256" key="8">
    <source>
        <dbReference type="SAM" id="MobiDB-lite"/>
    </source>
</evidence>
<dbReference type="InterPro" id="IPR025249">
    <property type="entry name" value="TF_NusA_KH_1st"/>
</dbReference>
<feature type="compositionally biased region" description="Low complexity" evidence="8">
    <location>
        <begin position="434"/>
        <end position="453"/>
    </location>
</feature>
<dbReference type="GO" id="GO:0003723">
    <property type="term" value="F:RNA binding"/>
    <property type="evidence" value="ECO:0007669"/>
    <property type="project" value="UniProtKB-UniRule"/>
</dbReference>
<dbReference type="PROSITE" id="PS50126">
    <property type="entry name" value="S1"/>
    <property type="match status" value="1"/>
</dbReference>
<dbReference type="SMART" id="SM00316">
    <property type="entry name" value="S1"/>
    <property type="match status" value="1"/>
</dbReference>
<comment type="function">
    <text evidence="7">Participates in both transcription termination and antitermination.</text>
</comment>
<evidence type="ECO:0000256" key="3">
    <source>
        <dbReference type="ARBA" id="ARBA00022814"/>
    </source>
</evidence>
<dbReference type="GO" id="GO:0005829">
    <property type="term" value="C:cytosol"/>
    <property type="evidence" value="ECO:0007669"/>
    <property type="project" value="TreeGrafter"/>
</dbReference>
<dbReference type="InterPro" id="IPR003583">
    <property type="entry name" value="Hlx-hairpin-Hlx_DNA-bd_motif"/>
</dbReference>
<evidence type="ECO:0000259" key="9">
    <source>
        <dbReference type="PROSITE" id="PS50126"/>
    </source>
</evidence>
<keyword evidence="6 7" id="KW-0804">Transcription</keyword>
<proteinExistence type="inferred from homology"/>
<dbReference type="SMART" id="SM00278">
    <property type="entry name" value="HhH1"/>
    <property type="match status" value="1"/>
</dbReference>
<dbReference type="Gene3D" id="2.40.50.140">
    <property type="entry name" value="Nucleic acid-binding proteins"/>
    <property type="match status" value="1"/>
</dbReference>
<dbReference type="HAMAP" id="MF_00945_B">
    <property type="entry name" value="NusA_B"/>
    <property type="match status" value="1"/>
</dbReference>
<dbReference type="Gene3D" id="3.30.1480.10">
    <property type="entry name" value="NusA, N-terminal domain"/>
    <property type="match status" value="1"/>
</dbReference>
<dbReference type="GO" id="GO:0006281">
    <property type="term" value="P:DNA repair"/>
    <property type="evidence" value="ECO:0007669"/>
    <property type="project" value="InterPro"/>
</dbReference>